<feature type="domain" description="Acyl-CoA dehydrogenase/oxidase N-terminal" evidence="8">
    <location>
        <begin position="52"/>
        <end position="156"/>
    </location>
</feature>
<gene>
    <name evidence="9" type="ORF">NSPZN2_100352</name>
</gene>
<dbReference type="RefSeq" id="WP_213041701.1">
    <property type="nucleotide sequence ID" value="NZ_CAJNBJ010000002.1"/>
</dbReference>
<dbReference type="Proteomes" id="UP000675880">
    <property type="component" value="Unassembled WGS sequence"/>
</dbReference>
<dbReference type="GO" id="GO:0016491">
    <property type="term" value="F:oxidoreductase activity"/>
    <property type="evidence" value="ECO:0007669"/>
    <property type="project" value="UniProtKB-KW"/>
</dbReference>
<keyword evidence="3 5" id="KW-0285">Flavoprotein</keyword>
<evidence type="ECO:0000256" key="2">
    <source>
        <dbReference type="ARBA" id="ARBA00009347"/>
    </source>
</evidence>
<evidence type="ECO:0000313" key="9">
    <source>
        <dbReference type="EMBL" id="CAE6730837.1"/>
    </source>
</evidence>
<comment type="cofactor">
    <cofactor evidence="1 5">
        <name>FAD</name>
        <dbReference type="ChEBI" id="CHEBI:57692"/>
    </cofactor>
</comment>
<dbReference type="InterPro" id="IPR006091">
    <property type="entry name" value="Acyl-CoA_Oxase/DH_mid-dom"/>
</dbReference>
<dbReference type="InterPro" id="IPR009075">
    <property type="entry name" value="AcylCo_DH/oxidase_C"/>
</dbReference>
<evidence type="ECO:0000256" key="1">
    <source>
        <dbReference type="ARBA" id="ARBA00001974"/>
    </source>
</evidence>
<dbReference type="PANTHER" id="PTHR43884:SF9">
    <property type="entry name" value="COMPLEX I ASSEMBLY FACTOR ACAD9, MITOCHONDRIAL"/>
    <property type="match status" value="1"/>
</dbReference>
<dbReference type="Gene3D" id="1.10.540.10">
    <property type="entry name" value="Acyl-CoA dehydrogenase/oxidase, N-terminal domain"/>
    <property type="match status" value="1"/>
</dbReference>
<dbReference type="Gene3D" id="1.20.140.10">
    <property type="entry name" value="Butyryl-CoA Dehydrogenase, subunit A, domain 3"/>
    <property type="match status" value="2"/>
</dbReference>
<keyword evidence="10" id="KW-1185">Reference proteome</keyword>
<dbReference type="Pfam" id="PF02770">
    <property type="entry name" value="Acyl-CoA_dh_M"/>
    <property type="match status" value="1"/>
</dbReference>
<feature type="domain" description="Acyl-CoA oxidase/dehydrogenase middle" evidence="7">
    <location>
        <begin position="161"/>
        <end position="276"/>
    </location>
</feature>
<keyword evidence="5 9" id="KW-0560">Oxidoreductase</keyword>
<evidence type="ECO:0000256" key="3">
    <source>
        <dbReference type="ARBA" id="ARBA00022630"/>
    </source>
</evidence>
<dbReference type="InterPro" id="IPR037069">
    <property type="entry name" value="AcylCoA_DH/ox_N_sf"/>
</dbReference>
<organism evidence="9 10">
    <name type="scientific">Nitrospira defluvii</name>
    <dbReference type="NCBI Taxonomy" id="330214"/>
    <lineage>
        <taxon>Bacteria</taxon>
        <taxon>Pseudomonadati</taxon>
        <taxon>Nitrospirota</taxon>
        <taxon>Nitrospiria</taxon>
        <taxon>Nitrospirales</taxon>
        <taxon>Nitrospiraceae</taxon>
        <taxon>Nitrospira</taxon>
    </lineage>
</organism>
<dbReference type="PANTHER" id="PTHR43884">
    <property type="entry name" value="ACYL-COA DEHYDROGENASE"/>
    <property type="match status" value="1"/>
</dbReference>
<dbReference type="Pfam" id="PF00441">
    <property type="entry name" value="Acyl-CoA_dh_1"/>
    <property type="match status" value="1"/>
</dbReference>
<evidence type="ECO:0000259" key="6">
    <source>
        <dbReference type="Pfam" id="PF00441"/>
    </source>
</evidence>
<dbReference type="InterPro" id="IPR013786">
    <property type="entry name" value="AcylCoA_DH/ox_N"/>
</dbReference>
<dbReference type="InterPro" id="IPR036250">
    <property type="entry name" value="AcylCo_DH-like_C"/>
</dbReference>
<dbReference type="SUPFAM" id="SSF56645">
    <property type="entry name" value="Acyl-CoA dehydrogenase NM domain-like"/>
    <property type="match status" value="1"/>
</dbReference>
<evidence type="ECO:0000313" key="10">
    <source>
        <dbReference type="Proteomes" id="UP000675880"/>
    </source>
</evidence>
<comment type="similarity">
    <text evidence="2 5">Belongs to the acyl-CoA dehydrogenase family.</text>
</comment>
<keyword evidence="4 5" id="KW-0274">FAD</keyword>
<evidence type="ECO:0000256" key="4">
    <source>
        <dbReference type="ARBA" id="ARBA00022827"/>
    </source>
</evidence>
<dbReference type="SUPFAM" id="SSF47203">
    <property type="entry name" value="Acyl-CoA dehydrogenase C-terminal domain-like"/>
    <property type="match status" value="1"/>
</dbReference>
<dbReference type="EMBL" id="CAJNBJ010000002">
    <property type="protein sequence ID" value="CAE6730837.1"/>
    <property type="molecule type" value="Genomic_DNA"/>
</dbReference>
<evidence type="ECO:0000259" key="7">
    <source>
        <dbReference type="Pfam" id="PF02770"/>
    </source>
</evidence>
<proteinExistence type="inferred from homology"/>
<dbReference type="InterPro" id="IPR009100">
    <property type="entry name" value="AcylCoA_DH/oxidase_NM_dom_sf"/>
</dbReference>
<comment type="caution">
    <text evidence="9">The sequence shown here is derived from an EMBL/GenBank/DDBJ whole genome shotgun (WGS) entry which is preliminary data.</text>
</comment>
<protein>
    <submittedName>
        <fullName evidence="9">Acyl-CoA dehydrogenase FadE10</fullName>
        <ecNumber evidence="9">1.3.-.-</ecNumber>
    </submittedName>
</protein>
<dbReference type="Gene3D" id="2.40.110.10">
    <property type="entry name" value="Butyryl-CoA Dehydrogenase, subunit A, domain 2"/>
    <property type="match status" value="1"/>
</dbReference>
<reference evidence="9 10" key="1">
    <citation type="submission" date="2021-02" db="EMBL/GenBank/DDBJ databases">
        <authorList>
            <person name="Han P."/>
        </authorList>
    </citation>
    <scope>NUCLEOTIDE SEQUENCE [LARGE SCALE GENOMIC DNA]</scope>
    <source>
        <strain evidence="9">Candidatus Nitrospira sp. ZN2</strain>
    </source>
</reference>
<name>A0ABM8R3F0_9BACT</name>
<dbReference type="Pfam" id="PF02771">
    <property type="entry name" value="Acyl-CoA_dh_N"/>
    <property type="match status" value="1"/>
</dbReference>
<accession>A0ABM8R3F0</accession>
<sequence>MSTLFKGFERIEEARERLTGASFLAGLYDGKPDFTLLLTPPQPPEEKAAGDAFCQRVETFLRHEVDPGAIERQAKIPDTVIQGLFKLGAFGMKIPKEYGGQGFSYTNYGRVLTLIAGWSNILALTVAVPQSIGIAMPILLFGNEDQKRKYLPLVAREAISAFALTEPLTGSDAAHVRTEAVLDRTGSHFLVNGEKLWCTNGPIARYLTLIARVPAKRVLRDGRIEWVAVHEGQGADDRVHTAFILDMSAPGLCVRQRCQFEGCRGIENAHITLKQVQIPVENVIGEVGKGLKYALTILNVGRGVSIPAICLGMAKQAWQPTLDRANARVTFQKPLAERQTQQIRLGDMAGHLFAMEALAMLVWRLADQHRHDIRIEAAVAKVFCSEHTIRFLRDAQILFGGMGYETAESKGLRGEPAFGIEQLVRDAEMYRIGEGATDILRPFIVREGLSHHLDRAKALYAGDLSILDQSRQALKLAGFYIPWYLRQWLKRPLPACPEFTHPQVGTMARYVERTSRRLARDCFRAMVQFQASFQDEQRLQNLFESIGEDLLAMSATVLYAEEQTRLEGRTTVWELAEAFCACAKRRVIQRFAECRDQGDHLTATTGMQALKGYYPSLSSGIVHRRLEDYRAKPRAG</sequence>
<evidence type="ECO:0000259" key="8">
    <source>
        <dbReference type="Pfam" id="PF02771"/>
    </source>
</evidence>
<dbReference type="EC" id="1.3.-.-" evidence="9"/>
<feature type="domain" description="Acyl-CoA dehydrogenase/oxidase C-terminal" evidence="6">
    <location>
        <begin position="288"/>
        <end position="447"/>
    </location>
</feature>
<evidence type="ECO:0000256" key="5">
    <source>
        <dbReference type="RuleBase" id="RU362125"/>
    </source>
</evidence>
<dbReference type="InterPro" id="IPR046373">
    <property type="entry name" value="Acyl-CoA_Oxase/DH_mid-dom_sf"/>
</dbReference>